<gene>
    <name evidence="2" type="ORF">H9712_06055</name>
</gene>
<dbReference type="EMBL" id="DWXO01000059">
    <property type="protein sequence ID" value="HJB80529.1"/>
    <property type="molecule type" value="Genomic_DNA"/>
</dbReference>
<sequence length="150" mass="16118">MSQFLDGIGKRLSNAGQGVAKHTKNFTEVTRLNGAIAEQERQADALLRELGQACYDRHQDDPDYPYAAQIQGIREAYAQIAQYQAQIRQIKGIRICPQCGAEVGPDSAFCGGCGAKMEPPEGHEGRVCPKCGSPAGEDSQFCAVCGTRLG</sequence>
<feature type="domain" description="DZANK-type" evidence="1">
    <location>
        <begin position="96"/>
        <end position="146"/>
    </location>
</feature>
<name>A0A9D2MMD2_9FIRM</name>
<accession>A0A9D2MMD2</accession>
<dbReference type="Pfam" id="PF12773">
    <property type="entry name" value="DZR"/>
    <property type="match status" value="1"/>
</dbReference>
<evidence type="ECO:0000313" key="2">
    <source>
        <dbReference type="EMBL" id="HJB80529.1"/>
    </source>
</evidence>
<dbReference type="InterPro" id="IPR025874">
    <property type="entry name" value="DZR"/>
</dbReference>
<protein>
    <submittedName>
        <fullName evidence="2">Zinc ribbon domain-containing protein</fullName>
    </submittedName>
</protein>
<comment type="caution">
    <text evidence="2">The sequence shown here is derived from an EMBL/GenBank/DDBJ whole genome shotgun (WGS) entry which is preliminary data.</text>
</comment>
<proteinExistence type="predicted"/>
<organism evidence="2 3">
    <name type="scientific">Candidatus Flavonifractor intestinigallinarum</name>
    <dbReference type="NCBI Taxonomy" id="2838586"/>
    <lineage>
        <taxon>Bacteria</taxon>
        <taxon>Bacillati</taxon>
        <taxon>Bacillota</taxon>
        <taxon>Clostridia</taxon>
        <taxon>Eubacteriales</taxon>
        <taxon>Oscillospiraceae</taxon>
        <taxon>Flavonifractor</taxon>
    </lineage>
</organism>
<evidence type="ECO:0000259" key="1">
    <source>
        <dbReference type="Pfam" id="PF12773"/>
    </source>
</evidence>
<evidence type="ECO:0000313" key="3">
    <source>
        <dbReference type="Proteomes" id="UP000823921"/>
    </source>
</evidence>
<reference evidence="2" key="1">
    <citation type="journal article" date="2021" name="PeerJ">
        <title>Extensive microbial diversity within the chicken gut microbiome revealed by metagenomics and culture.</title>
        <authorList>
            <person name="Gilroy R."/>
            <person name="Ravi A."/>
            <person name="Getino M."/>
            <person name="Pursley I."/>
            <person name="Horton D.L."/>
            <person name="Alikhan N.F."/>
            <person name="Baker D."/>
            <person name="Gharbi K."/>
            <person name="Hall N."/>
            <person name="Watson M."/>
            <person name="Adriaenssens E.M."/>
            <person name="Foster-Nyarko E."/>
            <person name="Jarju S."/>
            <person name="Secka A."/>
            <person name="Antonio M."/>
            <person name="Oren A."/>
            <person name="Chaudhuri R.R."/>
            <person name="La Ragione R."/>
            <person name="Hildebrand F."/>
            <person name="Pallen M.J."/>
        </authorList>
    </citation>
    <scope>NUCLEOTIDE SEQUENCE</scope>
    <source>
        <strain evidence="2">CHK192-8294</strain>
    </source>
</reference>
<dbReference type="AlphaFoldDB" id="A0A9D2MMD2"/>
<reference evidence="2" key="2">
    <citation type="submission" date="2021-04" db="EMBL/GenBank/DDBJ databases">
        <authorList>
            <person name="Gilroy R."/>
        </authorList>
    </citation>
    <scope>NUCLEOTIDE SEQUENCE</scope>
    <source>
        <strain evidence="2">CHK192-8294</strain>
    </source>
</reference>
<dbReference type="Proteomes" id="UP000823921">
    <property type="component" value="Unassembled WGS sequence"/>
</dbReference>